<dbReference type="EMBL" id="ML986497">
    <property type="protein sequence ID" value="KAF2275366.1"/>
    <property type="molecule type" value="Genomic_DNA"/>
</dbReference>
<sequence length="172" mass="19210">MSTARDSGTWASLATELKIQIIEEALEITPRCSSDSYVTRANFSSHMARLLPLLLTSKQTSDIASSVFYDNAVFQLVAEDPEKHREEGGCNAKPQNSTWNLSKSVSTPGPCILPPQFVVFKDGRSHVEISTTTDWMREFFRATTLGMDARDAWNGWNYVEGPRQKFGPSDTE</sequence>
<keyword evidence="2" id="KW-1185">Reference proteome</keyword>
<evidence type="ECO:0000313" key="1">
    <source>
        <dbReference type="EMBL" id="KAF2275366.1"/>
    </source>
</evidence>
<organism evidence="1 2">
    <name type="scientific">Westerdykella ornata</name>
    <dbReference type="NCBI Taxonomy" id="318751"/>
    <lineage>
        <taxon>Eukaryota</taxon>
        <taxon>Fungi</taxon>
        <taxon>Dikarya</taxon>
        <taxon>Ascomycota</taxon>
        <taxon>Pezizomycotina</taxon>
        <taxon>Dothideomycetes</taxon>
        <taxon>Pleosporomycetidae</taxon>
        <taxon>Pleosporales</taxon>
        <taxon>Sporormiaceae</taxon>
        <taxon>Westerdykella</taxon>
    </lineage>
</organism>
<dbReference type="RefSeq" id="XP_033652905.1">
    <property type="nucleotide sequence ID" value="XM_033800988.1"/>
</dbReference>
<name>A0A6A6JIA5_WESOR</name>
<dbReference type="AlphaFoldDB" id="A0A6A6JIA5"/>
<gene>
    <name evidence="1" type="ORF">EI97DRAFT_459277</name>
</gene>
<dbReference type="GeneID" id="54554163"/>
<evidence type="ECO:0000313" key="2">
    <source>
        <dbReference type="Proteomes" id="UP000800097"/>
    </source>
</evidence>
<protein>
    <submittedName>
        <fullName evidence="1">Uncharacterized protein</fullName>
    </submittedName>
</protein>
<reference evidence="1" key="1">
    <citation type="journal article" date="2020" name="Stud. Mycol.">
        <title>101 Dothideomycetes genomes: a test case for predicting lifestyles and emergence of pathogens.</title>
        <authorList>
            <person name="Haridas S."/>
            <person name="Albert R."/>
            <person name="Binder M."/>
            <person name="Bloem J."/>
            <person name="Labutti K."/>
            <person name="Salamov A."/>
            <person name="Andreopoulos B."/>
            <person name="Baker S."/>
            <person name="Barry K."/>
            <person name="Bills G."/>
            <person name="Bluhm B."/>
            <person name="Cannon C."/>
            <person name="Castanera R."/>
            <person name="Culley D."/>
            <person name="Daum C."/>
            <person name="Ezra D."/>
            <person name="Gonzalez J."/>
            <person name="Henrissat B."/>
            <person name="Kuo A."/>
            <person name="Liang C."/>
            <person name="Lipzen A."/>
            <person name="Lutzoni F."/>
            <person name="Magnuson J."/>
            <person name="Mondo S."/>
            <person name="Nolan M."/>
            <person name="Ohm R."/>
            <person name="Pangilinan J."/>
            <person name="Park H.-J."/>
            <person name="Ramirez L."/>
            <person name="Alfaro M."/>
            <person name="Sun H."/>
            <person name="Tritt A."/>
            <person name="Yoshinaga Y."/>
            <person name="Zwiers L.-H."/>
            <person name="Turgeon B."/>
            <person name="Goodwin S."/>
            <person name="Spatafora J."/>
            <person name="Crous P."/>
            <person name="Grigoriev I."/>
        </authorList>
    </citation>
    <scope>NUCLEOTIDE SEQUENCE</scope>
    <source>
        <strain evidence="1">CBS 379.55</strain>
    </source>
</reference>
<proteinExistence type="predicted"/>
<accession>A0A6A6JIA5</accession>
<dbReference type="Proteomes" id="UP000800097">
    <property type="component" value="Unassembled WGS sequence"/>
</dbReference>